<dbReference type="KEGG" id="hst:105183217"/>
<sequence length="101" mass="12339">MSRREGSREDEPSWRRRAYESHRSRVKTAKPTVDVNPPQGRPHVFFNAKKSQLERERQTRILRDNFILLKKLREIMHRKKQRGAEDTQRVQWQESRCVRTR</sequence>
<dbReference type="Pfam" id="PF13879">
    <property type="entry name" value="Hmw_CFAP97"/>
    <property type="match status" value="1"/>
</dbReference>
<gene>
    <name evidence="3" type="ORF">EAI_13150</name>
</gene>
<reference evidence="3 4" key="1">
    <citation type="journal article" date="2010" name="Science">
        <title>Genomic comparison of the ants Camponotus floridanus and Harpegnathos saltator.</title>
        <authorList>
            <person name="Bonasio R."/>
            <person name="Zhang G."/>
            <person name="Ye C."/>
            <person name="Mutti N.S."/>
            <person name="Fang X."/>
            <person name="Qin N."/>
            <person name="Donahue G."/>
            <person name="Yang P."/>
            <person name="Li Q."/>
            <person name="Li C."/>
            <person name="Zhang P."/>
            <person name="Huang Z."/>
            <person name="Berger S.L."/>
            <person name="Reinberg D."/>
            <person name="Wang J."/>
            <person name="Liebig J."/>
        </authorList>
    </citation>
    <scope>NUCLEOTIDE SEQUENCE [LARGE SCALE GENOMIC DNA]</scope>
    <source>
        <strain evidence="3 4">R22 G/1</strain>
    </source>
</reference>
<evidence type="ECO:0008006" key="5">
    <source>
        <dbReference type="Google" id="ProtNLM"/>
    </source>
</evidence>
<dbReference type="OMA" id="REIMHRK"/>
<evidence type="ECO:0000313" key="3">
    <source>
        <dbReference type="EMBL" id="EFN84460.1"/>
    </source>
</evidence>
<dbReference type="EMBL" id="GL448516">
    <property type="protein sequence ID" value="EFN84460.1"/>
    <property type="molecule type" value="Genomic_DNA"/>
</dbReference>
<dbReference type="PANTHER" id="PTHR33768:SF3">
    <property type="entry name" value="MIP11318P"/>
    <property type="match status" value="1"/>
</dbReference>
<evidence type="ECO:0000256" key="2">
    <source>
        <dbReference type="SAM" id="MobiDB-lite"/>
    </source>
</evidence>
<dbReference type="Proteomes" id="UP000008237">
    <property type="component" value="Unassembled WGS sequence"/>
</dbReference>
<dbReference type="InParanoid" id="E2BIL3"/>
<dbReference type="STRING" id="610380.E2BIL3"/>
<dbReference type="InterPro" id="IPR038792">
    <property type="entry name" value="CFAP97D1/2"/>
</dbReference>
<dbReference type="InterPro" id="IPR029488">
    <property type="entry name" value="Hmw/CFAP97"/>
</dbReference>
<dbReference type="PANTHER" id="PTHR33768">
    <property type="entry name" value="MIP11318P"/>
    <property type="match status" value="1"/>
</dbReference>
<proteinExistence type="inferred from homology"/>
<evidence type="ECO:0000256" key="1">
    <source>
        <dbReference type="ARBA" id="ARBA00008315"/>
    </source>
</evidence>
<feature type="compositionally biased region" description="Basic and acidic residues" evidence="2">
    <location>
        <begin position="1"/>
        <end position="23"/>
    </location>
</feature>
<feature type="region of interest" description="Disordered" evidence="2">
    <location>
        <begin position="79"/>
        <end position="101"/>
    </location>
</feature>
<name>E2BIL3_HARSA</name>
<organism evidence="4">
    <name type="scientific">Harpegnathos saltator</name>
    <name type="common">Jerdon's jumping ant</name>
    <dbReference type="NCBI Taxonomy" id="610380"/>
    <lineage>
        <taxon>Eukaryota</taxon>
        <taxon>Metazoa</taxon>
        <taxon>Ecdysozoa</taxon>
        <taxon>Arthropoda</taxon>
        <taxon>Hexapoda</taxon>
        <taxon>Insecta</taxon>
        <taxon>Pterygota</taxon>
        <taxon>Neoptera</taxon>
        <taxon>Endopterygota</taxon>
        <taxon>Hymenoptera</taxon>
        <taxon>Apocrita</taxon>
        <taxon>Aculeata</taxon>
        <taxon>Formicoidea</taxon>
        <taxon>Formicidae</taxon>
        <taxon>Ponerinae</taxon>
        <taxon>Ponerini</taxon>
        <taxon>Harpegnathos</taxon>
    </lineage>
</organism>
<dbReference type="OrthoDB" id="2163395at2759"/>
<comment type="similarity">
    <text evidence="1">Belongs to the CFAP97 family.</text>
</comment>
<accession>E2BIL3</accession>
<keyword evidence="4" id="KW-1185">Reference proteome</keyword>
<evidence type="ECO:0000313" key="4">
    <source>
        <dbReference type="Proteomes" id="UP000008237"/>
    </source>
</evidence>
<protein>
    <recommendedName>
        <fullName evidence="5">Cilia- and flagella-associated protein 97</fullName>
    </recommendedName>
</protein>
<dbReference type="AlphaFoldDB" id="E2BIL3"/>
<feature type="region of interest" description="Disordered" evidence="2">
    <location>
        <begin position="1"/>
        <end position="44"/>
    </location>
</feature>